<dbReference type="Gene3D" id="2.60.40.1080">
    <property type="match status" value="12"/>
</dbReference>
<dbReference type="Pfam" id="PF02368">
    <property type="entry name" value="Big_2"/>
    <property type="match status" value="6"/>
</dbReference>
<gene>
    <name evidence="2" type="ORF">H8S00_00680</name>
</gene>
<protein>
    <submittedName>
        <fullName evidence="2">Ig-like domain-containing protein</fullName>
    </submittedName>
</protein>
<dbReference type="InterPro" id="IPR045197">
    <property type="entry name" value="NUP210-like"/>
</dbReference>
<dbReference type="InterPro" id="IPR003646">
    <property type="entry name" value="SH3-like_bac-type"/>
</dbReference>
<dbReference type="PANTHER" id="PTHR23019:SF0">
    <property type="entry name" value="NUCLEAR PORE MEMBRANE GLYCOPROTEIN 210"/>
    <property type="match status" value="1"/>
</dbReference>
<reference evidence="2 3" key="1">
    <citation type="submission" date="2020-08" db="EMBL/GenBank/DDBJ databases">
        <title>Genome public.</title>
        <authorList>
            <person name="Liu C."/>
            <person name="Sun Q."/>
        </authorList>
    </citation>
    <scope>NUCLEOTIDE SEQUENCE [LARGE SCALE GENOMIC DNA]</scope>
    <source>
        <strain evidence="2 3">BX4</strain>
    </source>
</reference>
<dbReference type="Pfam" id="PF08239">
    <property type="entry name" value="SH3_3"/>
    <property type="match status" value="1"/>
</dbReference>
<dbReference type="SUPFAM" id="SSF49373">
    <property type="entry name" value="Invasin/intimin cell-adhesion fragments"/>
    <property type="match status" value="11"/>
</dbReference>
<name>A0ABR7EYV3_9FIRM</name>
<dbReference type="PANTHER" id="PTHR23019">
    <property type="entry name" value="NUCLEAR PORE MEMBRANE GLYCOPROTEIN GP210-RELATED"/>
    <property type="match status" value="1"/>
</dbReference>
<proteinExistence type="predicted"/>
<dbReference type="Proteomes" id="UP000597877">
    <property type="component" value="Unassembled WGS sequence"/>
</dbReference>
<feature type="domain" description="SH3b" evidence="1">
    <location>
        <begin position="1464"/>
        <end position="1530"/>
    </location>
</feature>
<dbReference type="EMBL" id="JACOOZ010000001">
    <property type="protein sequence ID" value="MBC5666517.1"/>
    <property type="molecule type" value="Genomic_DNA"/>
</dbReference>
<dbReference type="SMART" id="SM00635">
    <property type="entry name" value="BID_2"/>
    <property type="match status" value="10"/>
</dbReference>
<evidence type="ECO:0000313" key="2">
    <source>
        <dbReference type="EMBL" id="MBC5666517.1"/>
    </source>
</evidence>
<dbReference type="RefSeq" id="WP_118589171.1">
    <property type="nucleotide sequence ID" value="NZ_JACOOZ010000001.1"/>
</dbReference>
<dbReference type="PROSITE" id="PS51781">
    <property type="entry name" value="SH3B"/>
    <property type="match status" value="1"/>
</dbReference>
<accession>A0ABR7EYV3</accession>
<dbReference type="SMART" id="SM00287">
    <property type="entry name" value="SH3b"/>
    <property type="match status" value="2"/>
</dbReference>
<dbReference type="InterPro" id="IPR003343">
    <property type="entry name" value="Big_2"/>
</dbReference>
<organism evidence="2 3">
    <name type="scientific">Eubacterium segne</name>
    <dbReference type="NCBI Taxonomy" id="2763045"/>
    <lineage>
        <taxon>Bacteria</taxon>
        <taxon>Bacillati</taxon>
        <taxon>Bacillota</taxon>
        <taxon>Clostridia</taxon>
        <taxon>Eubacteriales</taxon>
        <taxon>Eubacteriaceae</taxon>
        <taxon>Eubacterium</taxon>
    </lineage>
</organism>
<evidence type="ECO:0000313" key="3">
    <source>
        <dbReference type="Proteomes" id="UP000597877"/>
    </source>
</evidence>
<dbReference type="Gene3D" id="2.30.30.40">
    <property type="entry name" value="SH3 Domains"/>
    <property type="match status" value="1"/>
</dbReference>
<sequence length="1710" mass="182852">MKKGTKKIVSGIISMVLAVVMVVTMLPTGSFSVAADDLGIDIELNSYQINGTSGEQGTIKPVVKYGATVITHIVSVSYTSTDSDIISVDSDGAYILKKEGTAVVKVAAEYEVAGGSSSGVITLNGTQSVAVTVKKPAGTLNVTPSSGELLVGESLKISPVEICDEMDMATVVRSYSSSRDDVATVDNNGTVAAVAPGKAVITVKSEFQDTYGNSHMYTKDVDITVAKPEISLVGGLEQTVEITEDNPNPVVTFKANTSNTNDTVVYTLTPNDATKAELGENSITFHEPGMYTLTATLPTGNVSASIIYKVVKVEKQTPKPTISSSVKEVDINLSETDSFNLKSILTSSEPVITYDISSPKAQIANDIISFSEVGYYTVKASVSNTAGSANTTIIFHVTDTTKKDSGTISINGADGFSLSEVGATVKTEVSVTEYSISDVSWESNNTKVAGVTNGIITANGEGTAIITATIPNGQYVTFTVNVKVSSLEIELNQPVSSIEVVSGEYYSENLKKYISFKNNNGDVNKDLAWRSSDESIVQVVDGYVLGKNPGIAVVIAYTADGYSVSFPVTVIGKPELSASVTEYTVDMKDVNAIAGFGIDLSSVISLKNSNEVITYETSNNTILDVNNSGFVTFKNVGIAYVTAKAGNEKITFTFHVIDTTVPEPIRIVYTTNAEKSFDMVLGQEPKDLIPSISLVQDGVLSAPEVNSENVKWSSDNEKVATVVNGMVTPVSGGKAVITATTKDGYFVTFSVNVLVKPTVAFGFNKAEVVEGTAVDVAVKIAPEYANVTYEVELDGQTADTSTYMLAENGDSITFTPLVNGNFIVKARVTADGTSFSKTAELSVKSLKDVDSITFTENNKILYTGDSFDLSSLVLWNGGTSEPYNTDITWTSANEEVVSVDKAGIIKAKKAGMTVIYAQSYNNKRAKITIEVLQQLENIILSKDSISLWEGESDDIEITPVPADADYEKVEYSSEDDSIATVDASGEIKAISGGKTNVVVTAKYTDKNGNQATIVRKVKVLVKASVKSVEIRTVSTDSPDTIYSKKIGDKVQLKAVITPVNAYDKKVLWSAEDDGIATVDANGIVTTKGKGTTYIYAKCTSDGYGMDGNGTPAVGMIKIIVGGDEYSLNITPERSIVYPGEQIKFDADLLPENAVEGKVTWSADSSDISLDSKGYATVSPDASAGLITVTATMKLVDGDEYKAEALVYVKTPVKTIEFEKSSMNLYIYEDVNLSPVFNGGTTVPSDTNINWSVKDSSILSVDSYGKVYAKKLGSTWVYATAYNGKRAEIFINVIAAPKSIKLSRHGITCYSGERKNISYTFNPDYTTQKAVTWTSTNKDVAYYDTASKKIVAVSGGTCYITVTANDTHFGNVSDRVKVVVKQRTTGIEISKSKLTKKVGNMFKLSATVKPSNAYNKAIYWTSSNVAVASVDEFGIVTCHKKGKATITALTTDGYGAKCKLTVKKGKTKIKYGVTNVNGLYIRKSPSLQGVQLGQYNAGVSVTIVGKVGEWYKIKYKSGYAYLRSAYVTVLTSTGSSYKGNKSNAVVSSTTGIYTGVGTGFNTEAPKGTRVLVVNKVGNYYKIKYGTNALGTGYVAVNSVSLDSGFKYGIATPSKKITKKKVSSTPNVTLFRTARVSCKTAIYSNARGTGRKLGIVSRNTRLVLNSQKINGYYQVVFSNGVIGYVKGSKIKKLKSLVKRNVNKTNTFIRYNK</sequence>
<dbReference type="InterPro" id="IPR008964">
    <property type="entry name" value="Invasin/intimin_cell_adhesion"/>
</dbReference>
<evidence type="ECO:0000259" key="1">
    <source>
        <dbReference type="PROSITE" id="PS51781"/>
    </source>
</evidence>
<keyword evidence="3" id="KW-1185">Reference proteome</keyword>
<comment type="caution">
    <text evidence="2">The sequence shown here is derived from an EMBL/GenBank/DDBJ whole genome shotgun (WGS) entry which is preliminary data.</text>
</comment>